<dbReference type="GO" id="GO:0005886">
    <property type="term" value="C:plasma membrane"/>
    <property type="evidence" value="ECO:0007669"/>
    <property type="project" value="TreeGrafter"/>
</dbReference>
<dbReference type="RefSeq" id="WP_135443954.1">
    <property type="nucleotide sequence ID" value="NZ_SRLE01000007.1"/>
</dbReference>
<dbReference type="PANTHER" id="PTHR30441:SF8">
    <property type="entry name" value="DUF748 DOMAIN-CONTAINING PROTEIN"/>
    <property type="match status" value="1"/>
</dbReference>
<dbReference type="Proteomes" id="UP000298050">
    <property type="component" value="Unassembled WGS sequence"/>
</dbReference>
<sequence>MRKLVIVLLLLLCLLLAPLLAMRSERTLLWLADWAVDTFTDLRLVLVDPVLRPLEGEVSAREIHLYPKAEDGPPFLSVLGFSGDIDATDLYLGDLDNTALRAEQVIVYVSDRDSTSNPQPREWLGYAGWLPRTLEVGQLHVVTTAEETLVFPLQGIAGSRSDHDHYRLGASAQYDGEPLALAANIAAVRSGRQFTGLDIDVTASAPASDSRVHLAGELRGGEDDFTYDMELQGDYTEVSDFLRGFGVHQALRGHLVVAARMRGDTQGFQLSDANFTLDNRPRYRVHASGELEFHRGSGSKLSLDAEGSVESMAMLVDWIDMDLSPLGSADASARISGSLRQPVIDHFLLRTRSDSGLSVNVSGRLRADETSAAHNQVAVNIAGPNLAVLAPWTGELPFEAGPFRARGKLARPVAGGDISLGNLVVELGRPDDVSMRLSGNVAAITGFAEETPTRLQGIDLLVQLQTPDTAHLARFGAEDVPAGFALSGRVRLSGDDRALQVGQGQFSASAPGLVLRATPQAGTVYPRQDQPLQGLRAQLQLLAEDVAGLSPLVGQQFPALGKLTGSAQLVQEKQRFRLDDLALALAGAGLNARAEGRVPDLATPATLSMDLDIKLHDPQRVEAATGMRLQAGDGQLHLSSAADALALAGDVRVGQTHINAQGKLTFEQDKLQSLTLALRSPRVRLKDLGLQAEVQATDGYRPAEQFEGPSFAERLEHHLQNPPRYATDISVDIDGIVGENTNIQSLHLQLTGEQARYTLRRLSIAYDESPAEVRGIIDLNSSPPFASLAVEALSIPLSTLTRDLGIDFQVTGRANLRGGLSAQGMNVESLLRNMDGSLALALEDAEIEGAAYDVLATDLLAWFYSGAALENATHIDCTLAQFKLAKGVATADDLYIETTKMVATGTAKLDFPQEKMDVKFTPLSKSRSLQIPSAVRLRGDFAKPQVTVSPIAAAFDATAEFLTLVPRMARKLFGAESNTSATRPCVTGQ</sequence>
<proteinExistence type="predicted"/>
<dbReference type="InterPro" id="IPR007844">
    <property type="entry name" value="AsmA"/>
</dbReference>
<dbReference type="OrthoDB" id="5733498at2"/>
<accession>A0A4Z0M240</accession>
<dbReference type="Pfam" id="PF05170">
    <property type="entry name" value="AsmA"/>
    <property type="match status" value="1"/>
</dbReference>
<evidence type="ECO:0000259" key="1">
    <source>
        <dbReference type="Pfam" id="PF05170"/>
    </source>
</evidence>
<keyword evidence="3" id="KW-1185">Reference proteome</keyword>
<feature type="domain" description="AsmA" evidence="1">
    <location>
        <begin position="558"/>
        <end position="893"/>
    </location>
</feature>
<dbReference type="AlphaFoldDB" id="A0A4Z0M240"/>
<protein>
    <submittedName>
        <fullName evidence="2">AsmA family protein</fullName>
    </submittedName>
</protein>
<dbReference type="PANTHER" id="PTHR30441">
    <property type="entry name" value="DUF748 DOMAIN-CONTAINING PROTEIN"/>
    <property type="match status" value="1"/>
</dbReference>
<dbReference type="EMBL" id="SRLE01000007">
    <property type="protein sequence ID" value="TGD73621.1"/>
    <property type="molecule type" value="Genomic_DNA"/>
</dbReference>
<dbReference type="InterPro" id="IPR052894">
    <property type="entry name" value="AsmA-related"/>
</dbReference>
<dbReference type="GO" id="GO:0090313">
    <property type="term" value="P:regulation of protein targeting to membrane"/>
    <property type="evidence" value="ECO:0007669"/>
    <property type="project" value="TreeGrafter"/>
</dbReference>
<gene>
    <name evidence="2" type="ORF">E4634_11420</name>
</gene>
<comment type="caution">
    <text evidence="2">The sequence shown here is derived from an EMBL/GenBank/DDBJ whole genome shotgun (WGS) entry which is preliminary data.</text>
</comment>
<evidence type="ECO:0000313" key="3">
    <source>
        <dbReference type="Proteomes" id="UP000298050"/>
    </source>
</evidence>
<name>A0A4Z0M240_9GAMM</name>
<reference evidence="2 3" key="1">
    <citation type="submission" date="2019-04" db="EMBL/GenBank/DDBJ databases">
        <title>Taxonomy of novel Haliea sp. from mangrove soil of West Coast of India.</title>
        <authorList>
            <person name="Verma A."/>
            <person name="Kumar P."/>
            <person name="Krishnamurthi S."/>
        </authorList>
    </citation>
    <scope>NUCLEOTIDE SEQUENCE [LARGE SCALE GENOMIC DNA]</scope>
    <source>
        <strain evidence="2 3">SAOS-164</strain>
    </source>
</reference>
<organism evidence="2 3">
    <name type="scientific">Mangrovimicrobium sediminis</name>
    <dbReference type="NCBI Taxonomy" id="2562682"/>
    <lineage>
        <taxon>Bacteria</taxon>
        <taxon>Pseudomonadati</taxon>
        <taxon>Pseudomonadota</taxon>
        <taxon>Gammaproteobacteria</taxon>
        <taxon>Cellvibrionales</taxon>
        <taxon>Halieaceae</taxon>
        <taxon>Mangrovimicrobium</taxon>
    </lineage>
</organism>
<evidence type="ECO:0000313" key="2">
    <source>
        <dbReference type="EMBL" id="TGD73621.1"/>
    </source>
</evidence>